<reference evidence="1 2" key="1">
    <citation type="submission" date="2023-06" db="EMBL/GenBank/DDBJ databases">
        <title>Actinomycetospora Odt1-22.</title>
        <authorList>
            <person name="Supong K."/>
        </authorList>
    </citation>
    <scope>NUCLEOTIDE SEQUENCE [LARGE SCALE GENOMIC DNA]</scope>
    <source>
        <strain evidence="1 2">Odt1-22</strain>
    </source>
</reference>
<sequence length="102" mass="11076">MQGRYGWSDEQVLALTPARLRQLRSVILAERREEHTLQVTLAERMTRELVAHVRAAAGDKGAAKAAAKVSFLSARRATPGPKQLPSTEAVIRRFGMAPPSGG</sequence>
<protein>
    <submittedName>
        <fullName evidence="1">Uncharacterized protein</fullName>
    </submittedName>
</protein>
<name>A0ABT7MFF3_9PSEU</name>
<evidence type="ECO:0000313" key="2">
    <source>
        <dbReference type="Proteomes" id="UP001231924"/>
    </source>
</evidence>
<proteinExistence type="predicted"/>
<organism evidence="1 2">
    <name type="scientific">Actinomycetospora termitidis</name>
    <dbReference type="NCBI Taxonomy" id="3053470"/>
    <lineage>
        <taxon>Bacteria</taxon>
        <taxon>Bacillati</taxon>
        <taxon>Actinomycetota</taxon>
        <taxon>Actinomycetes</taxon>
        <taxon>Pseudonocardiales</taxon>
        <taxon>Pseudonocardiaceae</taxon>
        <taxon>Actinomycetospora</taxon>
    </lineage>
</organism>
<accession>A0ABT7MFF3</accession>
<dbReference type="RefSeq" id="WP_286055991.1">
    <property type="nucleotide sequence ID" value="NZ_JASVWF010000007.1"/>
</dbReference>
<dbReference type="EMBL" id="JASVWF010000007">
    <property type="protein sequence ID" value="MDL5159400.1"/>
    <property type="molecule type" value="Genomic_DNA"/>
</dbReference>
<comment type="caution">
    <text evidence="1">The sequence shown here is derived from an EMBL/GenBank/DDBJ whole genome shotgun (WGS) entry which is preliminary data.</text>
</comment>
<evidence type="ECO:0000313" key="1">
    <source>
        <dbReference type="EMBL" id="MDL5159400.1"/>
    </source>
</evidence>
<keyword evidence="2" id="KW-1185">Reference proteome</keyword>
<dbReference type="Proteomes" id="UP001231924">
    <property type="component" value="Unassembled WGS sequence"/>
</dbReference>
<gene>
    <name evidence="1" type="ORF">QRT03_25765</name>
</gene>